<evidence type="ECO:0000313" key="8">
    <source>
        <dbReference type="Proteomes" id="UP000778970"/>
    </source>
</evidence>
<reference evidence="7" key="2">
    <citation type="journal article" date="2020" name="Microorganisms">
        <title>Osmotic Adaptation and Compatible Solute Biosynthesis of Phototrophic Bacteria as Revealed from Genome Analyses.</title>
        <authorList>
            <person name="Imhoff J.F."/>
            <person name="Rahn T."/>
            <person name="Kunzel S."/>
            <person name="Keller A."/>
            <person name="Neulinger S.C."/>
        </authorList>
    </citation>
    <scope>NUCLEOTIDE SEQUENCE</scope>
    <source>
        <strain evidence="7">DSM 9154</strain>
    </source>
</reference>
<sequence>MSERVHLDQPTRSVWRLAVPIILSNLSTPLLGAVDTAVMGHLPDAAYLGAVAVGAMVFSFLYWGFGFLRMGTTGFAAQAFGAGQRDELRATLGRPLLLAGILGTLLIALQVPIGWVAFQLVESSPKVESFAGTYYAIRIWSAPFALTNYAVLGWLLGTQRARTALVLQIALNGTNVLLDLVFVLGLGWTIAGVAAASLIAEIFAAILGLTICGMLLRREGGRWSWERIADRTRLIALFRVNRDIFLRTLSVIFAFAYFTAKGAEMGETRLAANAILMQLQQFLSFGLDGFAHAAEILAGNAIGAKDRPAFRHACRSATFSALALAGSAALIFALGGPGIVRLFTDLAEVREAAATYLPWMVLSPLVSVWPFMLDGIFIGATRTTAMRNAMLMSLAVYFVACWTLIPLFDNHGLWAALMIFMATRALTLGWYFPALERSVGQRA</sequence>
<evidence type="ECO:0000256" key="6">
    <source>
        <dbReference type="SAM" id="Phobius"/>
    </source>
</evidence>
<dbReference type="NCBIfam" id="TIGR00797">
    <property type="entry name" value="matE"/>
    <property type="match status" value="1"/>
</dbReference>
<dbReference type="EMBL" id="NRRE01000015">
    <property type="protein sequence ID" value="MBK1696364.1"/>
    <property type="molecule type" value="Genomic_DNA"/>
</dbReference>
<evidence type="ECO:0000256" key="2">
    <source>
        <dbReference type="ARBA" id="ARBA00010199"/>
    </source>
</evidence>
<comment type="similarity">
    <text evidence="2">Belongs to the multi antimicrobial extrusion (MATE) (TC 2.A.66.1) family.</text>
</comment>
<keyword evidence="8" id="KW-1185">Reference proteome</keyword>
<dbReference type="CDD" id="cd13136">
    <property type="entry name" value="MATE_DinF_like"/>
    <property type="match status" value="1"/>
</dbReference>
<feature type="transmembrane region" description="Helical" evidence="6">
    <location>
        <begin position="414"/>
        <end position="432"/>
    </location>
</feature>
<dbReference type="AlphaFoldDB" id="A0A934QGD0"/>
<dbReference type="RefSeq" id="WP_027287707.1">
    <property type="nucleotide sequence ID" value="NZ_NRRE01000015.1"/>
</dbReference>
<feature type="transmembrane region" description="Helical" evidence="6">
    <location>
        <begin position="194"/>
        <end position="216"/>
    </location>
</feature>
<dbReference type="PANTHER" id="PTHR42893">
    <property type="entry name" value="PROTEIN DETOXIFICATION 44, CHLOROPLASTIC-RELATED"/>
    <property type="match status" value="1"/>
</dbReference>
<evidence type="ECO:0000256" key="4">
    <source>
        <dbReference type="ARBA" id="ARBA00022989"/>
    </source>
</evidence>
<dbReference type="InterPro" id="IPR044644">
    <property type="entry name" value="DinF-like"/>
</dbReference>
<feature type="transmembrane region" description="Helical" evidence="6">
    <location>
        <begin position="356"/>
        <end position="377"/>
    </location>
</feature>
<feature type="transmembrane region" description="Helical" evidence="6">
    <location>
        <begin position="96"/>
        <end position="117"/>
    </location>
</feature>
<evidence type="ECO:0000256" key="1">
    <source>
        <dbReference type="ARBA" id="ARBA00004141"/>
    </source>
</evidence>
<evidence type="ECO:0000313" key="7">
    <source>
        <dbReference type="EMBL" id="MBK1696364.1"/>
    </source>
</evidence>
<evidence type="ECO:0000256" key="5">
    <source>
        <dbReference type="ARBA" id="ARBA00023136"/>
    </source>
</evidence>
<feature type="transmembrane region" description="Helical" evidence="6">
    <location>
        <begin position="169"/>
        <end position="188"/>
    </location>
</feature>
<dbReference type="Pfam" id="PF01554">
    <property type="entry name" value="MatE"/>
    <property type="match status" value="2"/>
</dbReference>
<proteinExistence type="inferred from homology"/>
<gene>
    <name evidence="7" type="ORF">CKO21_03800</name>
</gene>
<evidence type="ECO:0000256" key="3">
    <source>
        <dbReference type="ARBA" id="ARBA00022692"/>
    </source>
</evidence>
<dbReference type="Proteomes" id="UP000778970">
    <property type="component" value="Unassembled WGS sequence"/>
</dbReference>
<dbReference type="PANTHER" id="PTHR42893:SF46">
    <property type="entry name" value="PROTEIN DETOXIFICATION 44, CHLOROPLASTIC"/>
    <property type="match status" value="1"/>
</dbReference>
<dbReference type="InterPro" id="IPR002528">
    <property type="entry name" value="MATE_fam"/>
</dbReference>
<comment type="subcellular location">
    <subcellularLocation>
        <location evidence="1">Membrane</location>
        <topology evidence="1">Multi-pass membrane protein</topology>
    </subcellularLocation>
</comment>
<name>A0A934QGD0_9PROT</name>
<accession>A0A934QGD0</accession>
<dbReference type="GO" id="GO:0042910">
    <property type="term" value="F:xenobiotic transmembrane transporter activity"/>
    <property type="evidence" value="ECO:0007669"/>
    <property type="project" value="InterPro"/>
</dbReference>
<dbReference type="GO" id="GO:0005886">
    <property type="term" value="C:plasma membrane"/>
    <property type="evidence" value="ECO:0007669"/>
    <property type="project" value="TreeGrafter"/>
</dbReference>
<feature type="transmembrane region" description="Helical" evidence="6">
    <location>
        <begin position="389"/>
        <end position="408"/>
    </location>
</feature>
<keyword evidence="5 6" id="KW-0472">Membrane</keyword>
<feature type="transmembrane region" description="Helical" evidence="6">
    <location>
        <begin position="316"/>
        <end position="336"/>
    </location>
</feature>
<feature type="transmembrane region" description="Helical" evidence="6">
    <location>
        <begin position="14"/>
        <end position="34"/>
    </location>
</feature>
<protein>
    <submittedName>
        <fullName evidence="7">MATE family efflux transporter</fullName>
    </submittedName>
</protein>
<comment type="caution">
    <text evidence="7">The sequence shown here is derived from an EMBL/GenBank/DDBJ whole genome shotgun (WGS) entry which is preliminary data.</text>
</comment>
<dbReference type="GO" id="GO:0015297">
    <property type="term" value="F:antiporter activity"/>
    <property type="evidence" value="ECO:0007669"/>
    <property type="project" value="InterPro"/>
</dbReference>
<keyword evidence="3 6" id="KW-0812">Transmembrane</keyword>
<feature type="transmembrane region" description="Helical" evidence="6">
    <location>
        <begin position="137"/>
        <end position="157"/>
    </location>
</feature>
<organism evidence="7 8">
    <name type="scientific">Rhodovibrio salinarum</name>
    <dbReference type="NCBI Taxonomy" id="1087"/>
    <lineage>
        <taxon>Bacteria</taxon>
        <taxon>Pseudomonadati</taxon>
        <taxon>Pseudomonadota</taxon>
        <taxon>Alphaproteobacteria</taxon>
        <taxon>Rhodospirillales</taxon>
        <taxon>Rhodovibrionaceae</taxon>
        <taxon>Rhodovibrio</taxon>
    </lineage>
</organism>
<reference evidence="7" key="1">
    <citation type="submission" date="2017-08" db="EMBL/GenBank/DDBJ databases">
        <authorList>
            <person name="Imhoff J.F."/>
            <person name="Rahn T."/>
            <person name="Kuenzel S."/>
            <person name="Neulinger S.C."/>
        </authorList>
    </citation>
    <scope>NUCLEOTIDE SEQUENCE</scope>
    <source>
        <strain evidence="7">DSM 9154</strain>
    </source>
</reference>
<keyword evidence="4 6" id="KW-1133">Transmembrane helix</keyword>
<feature type="transmembrane region" description="Helical" evidence="6">
    <location>
        <begin position="46"/>
        <end position="65"/>
    </location>
</feature>